<evidence type="ECO:0008006" key="2">
    <source>
        <dbReference type="Google" id="ProtNLM"/>
    </source>
</evidence>
<accession>A0A3B0T3G3</accession>
<dbReference type="Gene3D" id="3.40.1530.20">
    <property type="entry name" value="Protein of unknown function (DUF1491)"/>
    <property type="match status" value="1"/>
</dbReference>
<dbReference type="EMBL" id="UOEH01000616">
    <property type="protein sequence ID" value="VAW07867.1"/>
    <property type="molecule type" value="Genomic_DNA"/>
</dbReference>
<evidence type="ECO:0000313" key="1">
    <source>
        <dbReference type="EMBL" id="VAW07867.1"/>
    </source>
</evidence>
<gene>
    <name evidence="1" type="ORF">MNBD_ALPHA05-2010</name>
</gene>
<protein>
    <recommendedName>
        <fullName evidence="2">DUF1491 family protein</fullName>
    </recommendedName>
</protein>
<name>A0A3B0T3G3_9ZZZZ</name>
<proteinExistence type="predicted"/>
<organism evidence="1">
    <name type="scientific">hydrothermal vent metagenome</name>
    <dbReference type="NCBI Taxonomy" id="652676"/>
    <lineage>
        <taxon>unclassified sequences</taxon>
        <taxon>metagenomes</taxon>
        <taxon>ecological metagenomes</taxon>
    </lineage>
</organism>
<sequence length="107" mass="11952">MTEPRLKTEIRVTAHMRRAQGEGAFATVARKGDPDAGAVAVKIYLGAGAAKLFVQSRDLDGKPIWREPFEDDLSEQKIDAWLKKETAIDPDLWIVEIEDRAGRAFLD</sequence>
<reference evidence="1" key="1">
    <citation type="submission" date="2018-06" db="EMBL/GenBank/DDBJ databases">
        <authorList>
            <person name="Zhirakovskaya E."/>
        </authorList>
    </citation>
    <scope>NUCLEOTIDE SEQUENCE</scope>
</reference>
<dbReference type="InterPro" id="IPR009964">
    <property type="entry name" value="DUF1491"/>
</dbReference>
<dbReference type="AlphaFoldDB" id="A0A3B0T3G3"/>
<dbReference type="Pfam" id="PF07372">
    <property type="entry name" value="DUF1491"/>
    <property type="match status" value="1"/>
</dbReference>